<reference evidence="3" key="1">
    <citation type="submission" date="2022-11" db="EMBL/GenBank/DDBJ databases">
        <title>Minimal conservation of predation-associated metabolite biosynthetic gene clusters underscores biosynthetic potential of Myxococcota including descriptions for ten novel species: Archangium lansinium sp. nov., Myxococcus landrumus sp. nov., Nannocystis bai.</title>
        <authorList>
            <person name="Ahearne A."/>
            <person name="Stevens C."/>
            <person name="Dowd S."/>
        </authorList>
    </citation>
    <scope>NUCLEOTIDE SEQUENCE</scope>
    <source>
        <strain evidence="3">Fl3</strain>
    </source>
</reference>
<dbReference type="RefSeq" id="WP_269041930.1">
    <property type="nucleotide sequence ID" value="NZ_CP114040.1"/>
</dbReference>
<sequence>MTAVLAQVAGDADHLVIDPAPRGRFRRERPAHNAQTALVPLDGERAACDAPWGAARPSAAAGSRLISLVPFRTRARTVDHLGREQIADAPTAVSELWKNAYDAYARRVELHIFDPRGKNSRPVAAIVDNGHGMSRDEFVERWLVLGTEAKLAETEVPVADRNGLPERVRQGQKGIGRLSVAALGPLTLVLTKRTHTTVTAALVDWRLFENPYLTLEDVFIPVEELVTFNEAAVKKRFAAMMDALIDNVSARGGETARNHRVNAAWERYDRQFHEKGLPLPSERIAETLIASWIEARHLEVWGVWREESKHGTALFILDPHRELTVWAEPKGSDDEATFEASEAKLLMERTLSRFTDIFADPEGDLIHYRAVVHRGNAEQEIVGDEHDFGLDDFHQLEHFVEGRFDENGVFSGTIRFFGRNAEPILYPPSAPVPRKGSGYVGPFNFLIGTFEQDPISSTHPRAKFPQLESSAEKYSGIALYRDNLRIMPYGRPNSDLFELEKRRSLHAGREFWSHRRSFGRVALSYRDNPNLRDKAGREGLIDNQARRELQRLIIELLRHTARYYFGTDSDNRKRYLPEIEARNEKGKESDEKAKTKRHAEFRTALRKKFPELAKAQASLVDVLGRLERALKQKKIDPALGREIEELVDAKGDLRLPPKAAQLTGKLEADYRKFRDQYSDLCASIDDLQQRWNQALETFGPRSAENQAKASLERNRQHIESKVAEWLRQAQELLRNELARRQEQARGDIARYAEEATPVLASLRDGLLKLSTVLTRLELLKDARLTELEPRWTSYIRTLEQLAEDIDVDEALRYNNEQRVELEQRVEQVYSLAQLGIVVEIIGHELNELDAELRRHLGRLPKAVQATEPFKSAMTTQRKLVDQLRFLAPMQLAGRRLREEITGAQLYEYVQTFFAGTLEARKVSLSATEEFQKVRISEYRSRLQPVFLNLVNNSLYWIAQNKPGAAREIRLTMVADAIIVADSGPGVDPDDVPRLFQLFFSRKTEGRGVGLYLCRMNLEMGGHSIAYAEEARHRVLGGANFVIRLSGIRTG</sequence>
<keyword evidence="3" id="KW-0547">Nucleotide-binding</keyword>
<name>A0ABY7HK19_9BACT</name>
<organism evidence="3 4">
    <name type="scientific">Nannocystis punicea</name>
    <dbReference type="NCBI Taxonomy" id="2995304"/>
    <lineage>
        <taxon>Bacteria</taxon>
        <taxon>Pseudomonadati</taxon>
        <taxon>Myxococcota</taxon>
        <taxon>Polyangia</taxon>
        <taxon>Nannocystales</taxon>
        <taxon>Nannocystaceae</taxon>
        <taxon>Nannocystis</taxon>
    </lineage>
</organism>
<dbReference type="GO" id="GO:0005524">
    <property type="term" value="F:ATP binding"/>
    <property type="evidence" value="ECO:0007669"/>
    <property type="project" value="UniProtKB-KW"/>
</dbReference>
<evidence type="ECO:0000313" key="3">
    <source>
        <dbReference type="EMBL" id="WAS99571.1"/>
    </source>
</evidence>
<dbReference type="PROSITE" id="PS50109">
    <property type="entry name" value="HIS_KIN"/>
    <property type="match status" value="1"/>
</dbReference>
<dbReference type="InterPro" id="IPR036890">
    <property type="entry name" value="HATPase_C_sf"/>
</dbReference>
<evidence type="ECO:0000313" key="4">
    <source>
        <dbReference type="Proteomes" id="UP001164459"/>
    </source>
</evidence>
<accession>A0ABY7HK19</accession>
<gene>
    <name evidence="3" type="ORF">O0S08_00095</name>
</gene>
<dbReference type="Pfam" id="PF19191">
    <property type="entry name" value="HEF_HK"/>
    <property type="match status" value="1"/>
</dbReference>
<dbReference type="InterPro" id="IPR005467">
    <property type="entry name" value="His_kinase_dom"/>
</dbReference>
<dbReference type="InterPro" id="IPR043836">
    <property type="entry name" value="DHp"/>
</dbReference>
<dbReference type="EMBL" id="CP114040">
    <property type="protein sequence ID" value="WAS99571.1"/>
    <property type="molecule type" value="Genomic_DNA"/>
</dbReference>
<dbReference type="Gene3D" id="3.30.565.10">
    <property type="entry name" value="Histidine kinase-like ATPase, C-terminal domain"/>
    <property type="match status" value="2"/>
</dbReference>
<keyword evidence="4" id="KW-1185">Reference proteome</keyword>
<dbReference type="SUPFAM" id="SSF55874">
    <property type="entry name" value="ATPase domain of HSP90 chaperone/DNA topoisomerase II/histidine kinase"/>
    <property type="match status" value="2"/>
</dbReference>
<dbReference type="Pfam" id="PF13589">
    <property type="entry name" value="HATPase_c_3"/>
    <property type="match status" value="1"/>
</dbReference>
<keyword evidence="1" id="KW-0175">Coiled coil</keyword>
<dbReference type="Pfam" id="PF02518">
    <property type="entry name" value="HATPase_c"/>
    <property type="match status" value="1"/>
</dbReference>
<protein>
    <submittedName>
        <fullName evidence="3">ATP-binding protein</fullName>
    </submittedName>
</protein>
<feature type="coiled-coil region" evidence="1">
    <location>
        <begin position="670"/>
        <end position="754"/>
    </location>
</feature>
<evidence type="ECO:0000259" key="2">
    <source>
        <dbReference type="PROSITE" id="PS50109"/>
    </source>
</evidence>
<dbReference type="InterPro" id="IPR003594">
    <property type="entry name" value="HATPase_dom"/>
</dbReference>
<keyword evidence="3" id="KW-0067">ATP-binding</keyword>
<dbReference type="Proteomes" id="UP001164459">
    <property type="component" value="Chromosome"/>
</dbReference>
<proteinExistence type="predicted"/>
<feature type="domain" description="Histidine kinase" evidence="2">
    <location>
        <begin position="840"/>
        <end position="1048"/>
    </location>
</feature>
<evidence type="ECO:0000256" key="1">
    <source>
        <dbReference type="SAM" id="Coils"/>
    </source>
</evidence>
<dbReference type="SMART" id="SM00387">
    <property type="entry name" value="HATPase_c"/>
    <property type="match status" value="1"/>
</dbReference>